<evidence type="ECO:0000259" key="1">
    <source>
        <dbReference type="SMART" id="SM00460"/>
    </source>
</evidence>
<dbReference type="Gene3D" id="3.10.620.30">
    <property type="match status" value="1"/>
</dbReference>
<dbReference type="Pfam" id="PF01841">
    <property type="entry name" value="Transglut_core"/>
    <property type="match status" value="1"/>
</dbReference>
<dbReference type="InterPro" id="IPR038765">
    <property type="entry name" value="Papain-like_cys_pep_sf"/>
</dbReference>
<dbReference type="RefSeq" id="WP_345251708.1">
    <property type="nucleotide sequence ID" value="NZ_BAABFO010000026.1"/>
</dbReference>
<evidence type="ECO:0000313" key="2">
    <source>
        <dbReference type="EMBL" id="GAA4340569.1"/>
    </source>
</evidence>
<proteinExistence type="predicted"/>
<dbReference type="InterPro" id="IPR002931">
    <property type="entry name" value="Transglutaminase-like"/>
</dbReference>
<organism evidence="2 3">
    <name type="scientific">Pigmentiphaga soli</name>
    <dbReference type="NCBI Taxonomy" id="1007095"/>
    <lineage>
        <taxon>Bacteria</taxon>
        <taxon>Pseudomonadati</taxon>
        <taxon>Pseudomonadota</taxon>
        <taxon>Betaproteobacteria</taxon>
        <taxon>Burkholderiales</taxon>
        <taxon>Alcaligenaceae</taxon>
        <taxon>Pigmentiphaga</taxon>
    </lineage>
</organism>
<sequence>MRMSIRHVTSYRYDSPVQYSIQQLRLVPVSTPSQVVVDWDFSAPGKLDASIDAYGNTVRTLVLMRPTTEISFAVRGEVDTTPLRDGRLLEGPGRIPLEHFTCATRLTEPDDAIRALASRFDGLDTPARLLDLAAAIGERMAYQPGITEVGSTAAQALALGQGVCQDYAHLLIACCRTLGLPARYVSGYIDAGDVSQAASHAWADVWLGDSGWVSVDALHARFASEHYCRIAVGRDYDAAAPVRGMRVGGGGESMAVDVSVGGRCDQ</sequence>
<evidence type="ECO:0000313" key="3">
    <source>
        <dbReference type="Proteomes" id="UP001501671"/>
    </source>
</evidence>
<dbReference type="Pfam" id="PF08379">
    <property type="entry name" value="Bact_transglu_N"/>
    <property type="match status" value="1"/>
</dbReference>
<dbReference type="PANTHER" id="PTHR33490">
    <property type="entry name" value="BLR5614 PROTEIN-RELATED"/>
    <property type="match status" value="1"/>
</dbReference>
<protein>
    <submittedName>
        <fullName evidence="2">Transglutaminase family protein</fullName>
    </submittedName>
</protein>
<reference evidence="3" key="1">
    <citation type="journal article" date="2019" name="Int. J. Syst. Evol. Microbiol.">
        <title>The Global Catalogue of Microorganisms (GCM) 10K type strain sequencing project: providing services to taxonomists for standard genome sequencing and annotation.</title>
        <authorList>
            <consortium name="The Broad Institute Genomics Platform"/>
            <consortium name="The Broad Institute Genome Sequencing Center for Infectious Disease"/>
            <person name="Wu L."/>
            <person name="Ma J."/>
        </authorList>
    </citation>
    <scope>NUCLEOTIDE SEQUENCE [LARGE SCALE GENOMIC DNA]</scope>
    <source>
        <strain evidence="3">JCM 17666</strain>
    </source>
</reference>
<accession>A0ABP8HKU0</accession>
<dbReference type="PANTHER" id="PTHR33490:SF6">
    <property type="entry name" value="SLL1049 PROTEIN"/>
    <property type="match status" value="1"/>
</dbReference>
<name>A0ABP8HKU0_9BURK</name>
<dbReference type="InterPro" id="IPR013589">
    <property type="entry name" value="Bac_transglu_N"/>
</dbReference>
<keyword evidence="3" id="KW-1185">Reference proteome</keyword>
<feature type="domain" description="Transglutaminase-like" evidence="1">
    <location>
        <begin position="156"/>
        <end position="219"/>
    </location>
</feature>
<dbReference type="Proteomes" id="UP001501671">
    <property type="component" value="Unassembled WGS sequence"/>
</dbReference>
<dbReference type="SMART" id="SM00460">
    <property type="entry name" value="TGc"/>
    <property type="match status" value="1"/>
</dbReference>
<gene>
    <name evidence="2" type="ORF">GCM10023144_40400</name>
</gene>
<dbReference type="EMBL" id="BAABFO010000026">
    <property type="protein sequence ID" value="GAA4340569.1"/>
    <property type="molecule type" value="Genomic_DNA"/>
</dbReference>
<comment type="caution">
    <text evidence="2">The sequence shown here is derived from an EMBL/GenBank/DDBJ whole genome shotgun (WGS) entry which is preliminary data.</text>
</comment>
<dbReference type="SUPFAM" id="SSF54001">
    <property type="entry name" value="Cysteine proteinases"/>
    <property type="match status" value="1"/>
</dbReference>